<evidence type="ECO:0000313" key="8">
    <source>
        <dbReference type="EMBL" id="OLP06607.1"/>
    </source>
</evidence>
<dbReference type="Gene3D" id="3.30.565.10">
    <property type="entry name" value="Histidine kinase-like ATPase, C-terminal domain"/>
    <property type="match status" value="1"/>
</dbReference>
<dbReference type="InterPro" id="IPR036097">
    <property type="entry name" value="HisK_dim/P_sf"/>
</dbReference>
<keyword evidence="5 8" id="KW-0418">Kinase</keyword>
<evidence type="ECO:0000313" key="9">
    <source>
        <dbReference type="Proteomes" id="UP000185911"/>
    </source>
</evidence>
<sequence length="386" mass="42736">MRLSKFILANMEAILQEWEDFAKTVHATVHRMTTRELRDHAEAMLKFVAADLDTYQARQESIDKSQGLAPEAPEDTAAEIHAVDRISSGFTIEELTAEYRALRASVLRLWLDDIKNISGGEIKDMVRFNEAIDQSLAESVARYSEMHRDSQNLFMAILGHDVRSPLGAISVGAQILSGNANLTPNAVKTASLIVDSSHRVAEIVSDLLDFSTSHLGDGIPVKTSLMDFGLVCTNIVEEMRLIHPDRLIKLEIAGDMEVIWDRSRISQAFGNLITNAIDHGTGEDPVVVTVREQSHDQIAWTIQNAGEVISSAKLRTIFDPAKRFALRPASERRLSDKINLGLGLYITRSIVVAHGGRIDITSTKDDGTLFTIRLPRNGKCINANTR</sequence>
<accession>A0A1Q8YF21</accession>
<gene>
    <name evidence="8" type="ORF">BLL52_2843</name>
</gene>
<dbReference type="PRINTS" id="PR00344">
    <property type="entry name" value="BCTRLSENSOR"/>
</dbReference>
<evidence type="ECO:0000259" key="7">
    <source>
        <dbReference type="PROSITE" id="PS50109"/>
    </source>
</evidence>
<dbReference type="InterPro" id="IPR003661">
    <property type="entry name" value="HisK_dim/P_dom"/>
</dbReference>
<dbReference type="InterPro" id="IPR005467">
    <property type="entry name" value="His_kinase_dom"/>
</dbReference>
<dbReference type="SUPFAM" id="SSF47384">
    <property type="entry name" value="Homodimeric domain of signal transducing histidine kinase"/>
    <property type="match status" value="1"/>
</dbReference>
<dbReference type="Pfam" id="PF00512">
    <property type="entry name" value="HisKA"/>
    <property type="match status" value="1"/>
</dbReference>
<dbReference type="Pfam" id="PF02518">
    <property type="entry name" value="HATPase_c"/>
    <property type="match status" value="1"/>
</dbReference>
<dbReference type="EC" id="2.7.13.3" evidence="2"/>
<dbReference type="SMART" id="SM00388">
    <property type="entry name" value="HisKA"/>
    <property type="match status" value="1"/>
</dbReference>
<dbReference type="CDD" id="cd00075">
    <property type="entry name" value="HATPase"/>
    <property type="match status" value="1"/>
</dbReference>
<dbReference type="PROSITE" id="PS50109">
    <property type="entry name" value="HIS_KIN"/>
    <property type="match status" value="1"/>
</dbReference>
<dbReference type="Proteomes" id="UP000185911">
    <property type="component" value="Unassembled WGS sequence"/>
</dbReference>
<reference evidence="8 9" key="1">
    <citation type="submission" date="2017-01" db="EMBL/GenBank/DDBJ databases">
        <title>Genome sequence of Rhodoferax antarcticus ANT.BR, a psychrophilic purple nonsulfur bacterium from an Antarctic microbial mat.</title>
        <authorList>
            <person name="Baker J."/>
            <person name="Riester C."/>
            <person name="Skinner B."/>
            <person name="Newell A."/>
            <person name="Swingley W."/>
            <person name="Madigan M."/>
            <person name="Jung D."/>
            <person name="Asao M."/>
            <person name="Chen M."/>
            <person name="Loughlin P."/>
            <person name="Pan H."/>
            <person name="Lin S."/>
            <person name="Li N."/>
            <person name="Shaw J."/>
            <person name="Prado M."/>
            <person name="Sherman C."/>
            <person name="Li X."/>
            <person name="Tang J."/>
            <person name="Blankenship R."/>
            <person name="Zhao T."/>
            <person name="Touchman J."/>
            <person name="Sattley M."/>
        </authorList>
    </citation>
    <scope>NUCLEOTIDE SEQUENCE [LARGE SCALE GENOMIC DNA]</scope>
    <source>
        <strain evidence="8 9">ANT.BR</strain>
    </source>
</reference>
<keyword evidence="9" id="KW-1185">Reference proteome</keyword>
<dbReference type="CDD" id="cd00082">
    <property type="entry name" value="HisKA"/>
    <property type="match status" value="1"/>
</dbReference>
<evidence type="ECO:0000256" key="4">
    <source>
        <dbReference type="ARBA" id="ARBA00022679"/>
    </source>
</evidence>
<dbReference type="AlphaFoldDB" id="A0A1Q8YF21"/>
<dbReference type="InterPro" id="IPR050736">
    <property type="entry name" value="Sensor_HK_Regulatory"/>
</dbReference>
<dbReference type="SUPFAM" id="SSF55874">
    <property type="entry name" value="ATPase domain of HSP90 chaperone/DNA topoisomerase II/histidine kinase"/>
    <property type="match status" value="1"/>
</dbReference>
<dbReference type="SMART" id="SM00387">
    <property type="entry name" value="HATPase_c"/>
    <property type="match status" value="1"/>
</dbReference>
<keyword evidence="3" id="KW-0597">Phosphoprotein</keyword>
<protein>
    <recommendedName>
        <fullName evidence="2">histidine kinase</fullName>
        <ecNumber evidence="2">2.7.13.3</ecNumber>
    </recommendedName>
</protein>
<evidence type="ECO:0000256" key="2">
    <source>
        <dbReference type="ARBA" id="ARBA00012438"/>
    </source>
</evidence>
<keyword evidence="6" id="KW-0902">Two-component regulatory system</keyword>
<comment type="catalytic activity">
    <reaction evidence="1">
        <text>ATP + protein L-histidine = ADP + protein N-phospho-L-histidine.</text>
        <dbReference type="EC" id="2.7.13.3"/>
    </reaction>
</comment>
<evidence type="ECO:0000256" key="5">
    <source>
        <dbReference type="ARBA" id="ARBA00022777"/>
    </source>
</evidence>
<organism evidence="8 9">
    <name type="scientific">Rhodoferax antarcticus ANT.BR</name>
    <dbReference type="NCBI Taxonomy" id="1111071"/>
    <lineage>
        <taxon>Bacteria</taxon>
        <taxon>Pseudomonadati</taxon>
        <taxon>Pseudomonadota</taxon>
        <taxon>Betaproteobacteria</taxon>
        <taxon>Burkholderiales</taxon>
        <taxon>Comamonadaceae</taxon>
        <taxon>Rhodoferax</taxon>
    </lineage>
</organism>
<dbReference type="Gene3D" id="1.10.287.130">
    <property type="match status" value="1"/>
</dbReference>
<dbReference type="STRING" id="81479.RA876_08265"/>
<evidence type="ECO:0000256" key="6">
    <source>
        <dbReference type="ARBA" id="ARBA00023012"/>
    </source>
</evidence>
<dbReference type="InterPro" id="IPR036890">
    <property type="entry name" value="HATPase_C_sf"/>
</dbReference>
<dbReference type="PANTHER" id="PTHR43711">
    <property type="entry name" value="TWO-COMPONENT HISTIDINE KINASE"/>
    <property type="match status" value="1"/>
</dbReference>
<dbReference type="PANTHER" id="PTHR43711:SF1">
    <property type="entry name" value="HISTIDINE KINASE 1"/>
    <property type="match status" value="1"/>
</dbReference>
<evidence type="ECO:0000256" key="1">
    <source>
        <dbReference type="ARBA" id="ARBA00000085"/>
    </source>
</evidence>
<dbReference type="InterPro" id="IPR004358">
    <property type="entry name" value="Sig_transdc_His_kin-like_C"/>
</dbReference>
<name>A0A1Q8YF21_9BURK</name>
<proteinExistence type="predicted"/>
<feature type="domain" description="Histidine kinase" evidence="7">
    <location>
        <begin position="157"/>
        <end position="378"/>
    </location>
</feature>
<dbReference type="EMBL" id="MSYM01000013">
    <property type="protein sequence ID" value="OLP06607.1"/>
    <property type="molecule type" value="Genomic_DNA"/>
</dbReference>
<evidence type="ECO:0000256" key="3">
    <source>
        <dbReference type="ARBA" id="ARBA00022553"/>
    </source>
</evidence>
<dbReference type="InterPro" id="IPR003594">
    <property type="entry name" value="HATPase_dom"/>
</dbReference>
<comment type="caution">
    <text evidence="8">The sequence shown here is derived from an EMBL/GenBank/DDBJ whole genome shotgun (WGS) entry which is preliminary data.</text>
</comment>
<keyword evidence="4" id="KW-0808">Transferase</keyword>
<dbReference type="GO" id="GO:0000155">
    <property type="term" value="F:phosphorelay sensor kinase activity"/>
    <property type="evidence" value="ECO:0007669"/>
    <property type="project" value="InterPro"/>
</dbReference>